<reference evidence="1" key="1">
    <citation type="submission" date="2017-07" db="EMBL/GenBank/DDBJ databases">
        <authorList>
            <person name="Mikheyev A."/>
            <person name="Grau M."/>
        </authorList>
    </citation>
    <scope>NUCLEOTIDE SEQUENCE</scope>
    <source>
        <tissue evidence="1">Venom_gland</tissue>
    </source>
</reference>
<sequence length="135" mass="15876">MVKLIILFKNIYSHLDITSEFRACGEKKMKRLVLLIRNICHMVRGNVKFKNKLYTRNVSTRNNENLKKADLYLIIHIITAAGLSIAQTWKLKEIPSDEVIIKKILHCTKLDSLTLELKELQNSMKYGKKYNWRDI</sequence>
<name>A0A2H6N4E0_9SAUR</name>
<reference evidence="1" key="2">
    <citation type="submission" date="2017-12" db="EMBL/GenBank/DDBJ databases">
        <title>Coralsnake Venomics: Analyses of Venom Gland Transcriptomes and Proteomes of Six Brazilian Taxa.</title>
        <authorList>
            <person name="Aird S.D."/>
            <person name="Jorge da Silva N."/>
            <person name="Qiu L."/>
            <person name="Villar-Briones A."/>
            <person name="Aparecida-Saddi V."/>
            <person name="Campos-Telles M.P."/>
            <person name="Grau M."/>
            <person name="Mikheyev A.S."/>
        </authorList>
    </citation>
    <scope>NUCLEOTIDE SEQUENCE</scope>
    <source>
        <tissue evidence="1">Venom_gland</tissue>
    </source>
</reference>
<organism evidence="1">
    <name type="scientific">Micrurus carvalhoi</name>
    <dbReference type="NCBI Taxonomy" id="3147026"/>
    <lineage>
        <taxon>Eukaryota</taxon>
        <taxon>Metazoa</taxon>
        <taxon>Chordata</taxon>
        <taxon>Craniata</taxon>
        <taxon>Vertebrata</taxon>
        <taxon>Euteleostomi</taxon>
        <taxon>Lepidosauria</taxon>
        <taxon>Squamata</taxon>
        <taxon>Bifurcata</taxon>
        <taxon>Unidentata</taxon>
        <taxon>Episquamata</taxon>
        <taxon>Toxicofera</taxon>
        <taxon>Serpentes</taxon>
        <taxon>Colubroidea</taxon>
        <taxon>Elapidae</taxon>
        <taxon>Elapinae</taxon>
        <taxon>Micrurus</taxon>
    </lineage>
</organism>
<protein>
    <submittedName>
        <fullName evidence="1">Uncharacterized protein</fullName>
    </submittedName>
</protein>
<dbReference type="EMBL" id="IACI01036706">
    <property type="protein sequence ID" value="LAA22101.1"/>
    <property type="molecule type" value="Transcribed_RNA"/>
</dbReference>
<evidence type="ECO:0000313" key="1">
    <source>
        <dbReference type="EMBL" id="LAA22101.1"/>
    </source>
</evidence>
<dbReference type="AlphaFoldDB" id="A0A2H6N4E0"/>
<accession>A0A2H6N4E0</accession>
<proteinExistence type="predicted"/>